<protein>
    <recommendedName>
        <fullName evidence="21">Signal transduction histidine-protein kinase/phosphatase MprB</fullName>
        <ecNumber evidence="5">2.7.13.3</ecNumber>
    </recommendedName>
    <alternativeName>
        <fullName evidence="22">Mycobacterial persistence regulator B</fullName>
    </alternativeName>
</protein>
<evidence type="ECO:0000259" key="25">
    <source>
        <dbReference type="PROSITE" id="PS50109"/>
    </source>
</evidence>
<evidence type="ECO:0000256" key="21">
    <source>
        <dbReference type="ARBA" id="ARBA00040454"/>
    </source>
</evidence>
<evidence type="ECO:0000256" key="3">
    <source>
        <dbReference type="ARBA" id="ARBA00001946"/>
    </source>
</evidence>
<comment type="cofactor">
    <cofactor evidence="3">
        <name>Mg(2+)</name>
        <dbReference type="ChEBI" id="CHEBI:18420"/>
    </cofactor>
</comment>
<dbReference type="Gene3D" id="6.10.340.10">
    <property type="match status" value="1"/>
</dbReference>
<keyword evidence="14" id="KW-0460">Magnesium</keyword>
<reference evidence="27" key="1">
    <citation type="submission" date="2022-10" db="EMBL/GenBank/DDBJ databases">
        <title>The complete genomes of actinobacterial strains from the NBC collection.</title>
        <authorList>
            <person name="Joergensen T.S."/>
            <person name="Alvarez Arevalo M."/>
            <person name="Sterndorff E.B."/>
            <person name="Faurdal D."/>
            <person name="Vuksanovic O."/>
            <person name="Mourched A.-S."/>
            <person name="Charusanti P."/>
            <person name="Shaw S."/>
            <person name="Blin K."/>
            <person name="Weber T."/>
        </authorList>
    </citation>
    <scope>NUCLEOTIDE SEQUENCE</scope>
    <source>
        <strain evidence="27">NBC_00254</strain>
    </source>
</reference>
<feature type="compositionally biased region" description="Pro residues" evidence="23">
    <location>
        <begin position="745"/>
        <end position="758"/>
    </location>
</feature>
<evidence type="ECO:0000256" key="16">
    <source>
        <dbReference type="ARBA" id="ARBA00022989"/>
    </source>
</evidence>
<evidence type="ECO:0000256" key="12">
    <source>
        <dbReference type="ARBA" id="ARBA00022801"/>
    </source>
</evidence>
<dbReference type="InterPro" id="IPR003660">
    <property type="entry name" value="HAMP_dom"/>
</dbReference>
<dbReference type="EC" id="2.7.13.3" evidence="5"/>
<feature type="compositionally biased region" description="Gly residues" evidence="23">
    <location>
        <begin position="576"/>
        <end position="592"/>
    </location>
</feature>
<evidence type="ECO:0000256" key="18">
    <source>
        <dbReference type="ARBA" id="ARBA00023016"/>
    </source>
</evidence>
<feature type="transmembrane region" description="Helical" evidence="24">
    <location>
        <begin position="919"/>
        <end position="938"/>
    </location>
</feature>
<dbReference type="Gene3D" id="3.30.565.10">
    <property type="entry name" value="Histidine kinase-like ATPase, C-terminal domain"/>
    <property type="match status" value="1"/>
</dbReference>
<feature type="region of interest" description="Disordered" evidence="23">
    <location>
        <begin position="725"/>
        <end position="861"/>
    </location>
</feature>
<dbReference type="SUPFAM" id="SSF158472">
    <property type="entry name" value="HAMP domain-like"/>
    <property type="match status" value="1"/>
</dbReference>
<evidence type="ECO:0000256" key="2">
    <source>
        <dbReference type="ARBA" id="ARBA00001936"/>
    </source>
</evidence>
<evidence type="ECO:0000256" key="5">
    <source>
        <dbReference type="ARBA" id="ARBA00012438"/>
    </source>
</evidence>
<feature type="transmembrane region" description="Helical" evidence="24">
    <location>
        <begin position="1205"/>
        <end position="1226"/>
    </location>
</feature>
<evidence type="ECO:0000256" key="22">
    <source>
        <dbReference type="ARBA" id="ARBA00041776"/>
    </source>
</evidence>
<dbReference type="Pfam" id="PF00512">
    <property type="entry name" value="HisKA"/>
    <property type="match status" value="1"/>
</dbReference>
<feature type="domain" description="Histidine kinase" evidence="25">
    <location>
        <begin position="119"/>
        <end position="350"/>
    </location>
</feature>
<feature type="compositionally biased region" description="Basic and acidic residues" evidence="23">
    <location>
        <begin position="428"/>
        <end position="443"/>
    </location>
</feature>
<feature type="transmembrane region" description="Helical" evidence="24">
    <location>
        <begin position="12"/>
        <end position="29"/>
    </location>
</feature>
<dbReference type="SUPFAM" id="SSF47384">
    <property type="entry name" value="Homodimeric domain of signal transducing histidine kinase"/>
    <property type="match status" value="1"/>
</dbReference>
<evidence type="ECO:0000256" key="13">
    <source>
        <dbReference type="ARBA" id="ARBA00022840"/>
    </source>
</evidence>
<evidence type="ECO:0000256" key="20">
    <source>
        <dbReference type="ARBA" id="ARBA00023211"/>
    </source>
</evidence>
<accession>A0ABZ1SFB5</accession>
<evidence type="ECO:0000256" key="10">
    <source>
        <dbReference type="ARBA" id="ARBA00022741"/>
    </source>
</evidence>
<evidence type="ECO:0000256" key="9">
    <source>
        <dbReference type="ARBA" id="ARBA00022692"/>
    </source>
</evidence>
<keyword evidence="18" id="KW-0346">Stress response</keyword>
<feature type="region of interest" description="Disordered" evidence="23">
    <location>
        <begin position="646"/>
        <end position="672"/>
    </location>
</feature>
<evidence type="ECO:0000256" key="11">
    <source>
        <dbReference type="ARBA" id="ARBA00022777"/>
    </source>
</evidence>
<keyword evidence="11" id="KW-0418">Kinase</keyword>
<evidence type="ECO:0000256" key="7">
    <source>
        <dbReference type="ARBA" id="ARBA00022553"/>
    </source>
</evidence>
<dbReference type="PRINTS" id="PR00344">
    <property type="entry name" value="BCTRLSENSOR"/>
</dbReference>
<evidence type="ECO:0000313" key="28">
    <source>
        <dbReference type="Proteomes" id="UP001432011"/>
    </source>
</evidence>
<evidence type="ECO:0000256" key="23">
    <source>
        <dbReference type="SAM" id="MobiDB-lite"/>
    </source>
</evidence>
<keyword evidence="24" id="KW-0472">Membrane</keyword>
<evidence type="ECO:0000256" key="19">
    <source>
        <dbReference type="ARBA" id="ARBA00023026"/>
    </source>
</evidence>
<feature type="compositionally biased region" description="Polar residues" evidence="23">
    <location>
        <begin position="816"/>
        <end position="826"/>
    </location>
</feature>
<dbReference type="SMART" id="SM00387">
    <property type="entry name" value="HATPase_c"/>
    <property type="match status" value="1"/>
</dbReference>
<feature type="compositionally biased region" description="Pro residues" evidence="23">
    <location>
        <begin position="646"/>
        <end position="662"/>
    </location>
</feature>
<feature type="transmembrane region" description="Helical" evidence="24">
    <location>
        <begin position="1088"/>
        <end position="1111"/>
    </location>
</feature>
<feature type="transmembrane region" description="Helical" evidence="24">
    <location>
        <begin position="894"/>
        <end position="912"/>
    </location>
</feature>
<dbReference type="CDD" id="cd06225">
    <property type="entry name" value="HAMP"/>
    <property type="match status" value="1"/>
</dbReference>
<keyword evidence="17" id="KW-0902">Two-component regulatory system</keyword>
<evidence type="ECO:0000256" key="15">
    <source>
        <dbReference type="ARBA" id="ARBA00022912"/>
    </source>
</evidence>
<name>A0ABZ1SFB5_9ACTN</name>
<dbReference type="PANTHER" id="PTHR44936:SF9">
    <property type="entry name" value="SENSOR PROTEIN CREC"/>
    <property type="match status" value="1"/>
</dbReference>
<evidence type="ECO:0000259" key="26">
    <source>
        <dbReference type="PROSITE" id="PS50885"/>
    </source>
</evidence>
<dbReference type="InterPro" id="IPR025291">
    <property type="entry name" value="DUF4153"/>
</dbReference>
<comment type="cofactor">
    <cofactor evidence="2">
        <name>Mn(2+)</name>
        <dbReference type="ChEBI" id="CHEBI:29035"/>
    </cofactor>
</comment>
<dbReference type="InterPro" id="IPR003661">
    <property type="entry name" value="HisK_dim/P_dom"/>
</dbReference>
<dbReference type="Pfam" id="PF00672">
    <property type="entry name" value="HAMP"/>
    <property type="match status" value="1"/>
</dbReference>
<feature type="transmembrane region" description="Helical" evidence="24">
    <location>
        <begin position="1132"/>
        <end position="1151"/>
    </location>
</feature>
<feature type="compositionally biased region" description="Basic and acidic residues" evidence="23">
    <location>
        <begin position="462"/>
        <end position="473"/>
    </location>
</feature>
<feature type="compositionally biased region" description="Low complexity" evidence="23">
    <location>
        <begin position="444"/>
        <end position="461"/>
    </location>
</feature>
<feature type="region of interest" description="Disordered" evidence="23">
    <location>
        <begin position="428"/>
        <end position="492"/>
    </location>
</feature>
<evidence type="ECO:0000256" key="1">
    <source>
        <dbReference type="ARBA" id="ARBA00000085"/>
    </source>
</evidence>
<feature type="transmembrane region" description="Helical" evidence="24">
    <location>
        <begin position="1163"/>
        <end position="1184"/>
    </location>
</feature>
<dbReference type="SUPFAM" id="SSF55874">
    <property type="entry name" value="ATPase domain of HSP90 chaperone/DNA topoisomerase II/histidine kinase"/>
    <property type="match status" value="1"/>
</dbReference>
<dbReference type="RefSeq" id="WP_328708181.1">
    <property type="nucleotide sequence ID" value="NZ_CP108085.1"/>
</dbReference>
<dbReference type="PANTHER" id="PTHR44936">
    <property type="entry name" value="SENSOR PROTEIN CREC"/>
    <property type="match status" value="1"/>
</dbReference>
<feature type="transmembrane region" description="Helical" evidence="24">
    <location>
        <begin position="1232"/>
        <end position="1251"/>
    </location>
</feature>
<feature type="transmembrane region" description="Helical" evidence="24">
    <location>
        <begin position="1046"/>
        <end position="1068"/>
    </location>
</feature>
<feature type="transmembrane region" description="Helical" evidence="24">
    <location>
        <begin position="1008"/>
        <end position="1034"/>
    </location>
</feature>
<dbReference type="InterPro" id="IPR036097">
    <property type="entry name" value="HisK_dim/P_sf"/>
</dbReference>
<dbReference type="CDD" id="cd00075">
    <property type="entry name" value="HATPase"/>
    <property type="match status" value="1"/>
</dbReference>
<evidence type="ECO:0000256" key="8">
    <source>
        <dbReference type="ARBA" id="ARBA00022679"/>
    </source>
</evidence>
<feature type="region of interest" description="Disordered" evidence="23">
    <location>
        <begin position="506"/>
        <end position="595"/>
    </location>
</feature>
<feature type="compositionally biased region" description="Low complexity" evidence="23">
    <location>
        <begin position="792"/>
        <end position="801"/>
    </location>
</feature>
<dbReference type="EMBL" id="CP108085">
    <property type="protein sequence ID" value="WUP71698.1"/>
    <property type="molecule type" value="Genomic_DNA"/>
</dbReference>
<keyword evidence="16 24" id="KW-1133">Transmembrane helix</keyword>
<keyword evidence="13" id="KW-0067">ATP-binding</keyword>
<dbReference type="PROSITE" id="PS50885">
    <property type="entry name" value="HAMP"/>
    <property type="match status" value="1"/>
</dbReference>
<dbReference type="PROSITE" id="PS50109">
    <property type="entry name" value="HIS_KIN"/>
    <property type="match status" value="1"/>
</dbReference>
<keyword evidence="28" id="KW-1185">Reference proteome</keyword>
<dbReference type="InterPro" id="IPR004358">
    <property type="entry name" value="Sig_transdc_His_kin-like_C"/>
</dbReference>
<dbReference type="InterPro" id="IPR036890">
    <property type="entry name" value="HATPase_C_sf"/>
</dbReference>
<evidence type="ECO:0000256" key="17">
    <source>
        <dbReference type="ARBA" id="ARBA00023012"/>
    </source>
</evidence>
<organism evidence="27 28">
    <name type="scientific">Microbispora hainanensis</name>
    <dbReference type="NCBI Taxonomy" id="568844"/>
    <lineage>
        <taxon>Bacteria</taxon>
        <taxon>Bacillati</taxon>
        <taxon>Actinomycetota</taxon>
        <taxon>Actinomycetes</taxon>
        <taxon>Streptosporangiales</taxon>
        <taxon>Streptosporangiaceae</taxon>
        <taxon>Microbispora</taxon>
    </lineage>
</organism>
<keyword evidence="8" id="KW-0808">Transferase</keyword>
<dbReference type="Proteomes" id="UP001432011">
    <property type="component" value="Chromosome"/>
</dbReference>
<keyword evidence="9 24" id="KW-0812">Transmembrane</keyword>
<dbReference type="Pfam" id="PF13687">
    <property type="entry name" value="DUF4153"/>
    <property type="match status" value="1"/>
</dbReference>
<keyword evidence="10" id="KW-0547">Nucleotide-binding</keyword>
<proteinExistence type="predicted"/>
<dbReference type="CDD" id="cd00082">
    <property type="entry name" value="HisKA"/>
    <property type="match status" value="1"/>
</dbReference>
<feature type="transmembrane region" description="Helical" evidence="24">
    <location>
        <begin position="701"/>
        <end position="722"/>
    </location>
</feature>
<feature type="transmembrane region" description="Helical" evidence="24">
    <location>
        <begin position="944"/>
        <end position="961"/>
    </location>
</feature>
<dbReference type="InterPro" id="IPR003594">
    <property type="entry name" value="HATPase_dom"/>
</dbReference>
<keyword evidence="7" id="KW-0597">Phosphoprotein</keyword>
<feature type="transmembrane region" description="Helical" evidence="24">
    <location>
        <begin position="968"/>
        <end position="988"/>
    </location>
</feature>
<dbReference type="Gene3D" id="1.10.287.130">
    <property type="match status" value="1"/>
</dbReference>
<sequence>MRPLDFLGRIKVKLGIVIVLAVVAAFVVNEVGINSGMSRDLRIAIAVVLAMIMVQLLAHGMTRPLREMAAAAQTIAKGRYGLRVSATSRDEVGELARAFNAMASDLAEVDRQRRELVANVSHELRTPITGLQAVLENIVDGVTPPDLDTLGTALAQTQRLGCLVAQLLDLSRLDSGARLIEPEELDLASLCRQAVSEATLARDDVTVVSAVRPGTVLSADAALLAQVLANLLDNAVRHSPPGGMVRVEARPAGVNLEISVTDDGPGIPQAERARVFERFSRLDAGRAADAGGAGLGLAIAKEIVELHGGSISVSDPVPAARRTGRIEGTELRGGGTAPGCRMVVVLPHRSEPAAAESTDGLVRAGRGDMDVRMPGAGRAEGRPGEQGPFGGETDLIDGTLAPAVSAEKTADEVVRVAEARGEDALVGRTRREDALVGEARGEDAGASSPASPAGTSPASQAGDERAEAGHGEGSEPPSPDSRTLEPHSVEPHSLEPLRPAFLHEVSASSQTETPTGGHPQSGDHGGFPDSAGALGDSGDRSESLRSGFVHARAGQPGAAAEDLGAHDGGAHPEGPQGVGVQGVGAQGVGAQDGGVASRPLAAHVPASPMPASHAPVSHMLASDASSPHAPASHMASHMPAPHVPAPHVPAPHVPAPHVPAPHVPASRPGAVHDPAGQLARAALGAGLGMIAGFLTGMVVSVILGLGVVVVLLFAIGGAIAGATRGSSSAHRAAPPPWQGAAPTLGPTPGPTPAPPPGPSSASSPVLSPTPSPGPTLGPTDAPSPGPVARMSAAQAAAQAAARGVSASPSPAPGAQNPGTQNPGTQNPGTQNPGTLGLGTPGPQGPGRYPPPPAYVPPPLFPRPELPDAPRWLLPAAAATGLVAAVSLPDAAPGLGFALTAVAMGAAAFPAVLPLRRGRITPWTVAFGCLAYALVSVVLFRDADWLVGPVLLAAFGVGSLAVSGGGRGWLAVIKGGVSVVFALLPQPWFLSGPIRRLTRRRMLPTLVSALVTIVLLAVFGLLFASADAVFSAFLSDLLRTPDWVRSLPYRAFVFCVFAALAAAAVLVGLRPVAEPAAPDLRMSIGRQVWMIPLIGLNLLFAAFVTVQITVLFGGSRRVLTTAGLTYAQYARSGFFELVTVSLFVLGIVAAAVALLRRESRADRWLLAVLLGLLCAFTLVILASALHRLGLYTDAYGLSRLRASVEATIWWLGAVFVLVLVVGAVRLAGGGTSWFFRALVLLTGVSLFAFAVWDPDARVAETQLTVRGVERLDHDYLSELGAEAVPILDRLPEPDRSCVLSEVVAADELWKPDPWNGWNLARARAREVLERRPVVPPVSRSRDCPGPSRMPGPYD</sequence>
<feature type="domain" description="HAMP" evidence="26">
    <location>
        <begin position="59"/>
        <end position="111"/>
    </location>
</feature>
<gene>
    <name evidence="27" type="ORF">OG913_19815</name>
</gene>
<feature type="region of interest" description="Disordered" evidence="23">
    <location>
        <begin position="1334"/>
        <end position="1353"/>
    </location>
</feature>
<evidence type="ECO:0000256" key="6">
    <source>
        <dbReference type="ARBA" id="ARBA00022475"/>
    </source>
</evidence>
<feature type="compositionally biased region" description="Pro residues" evidence="23">
    <location>
        <begin position="847"/>
        <end position="861"/>
    </location>
</feature>
<dbReference type="InterPro" id="IPR005467">
    <property type="entry name" value="His_kinase_dom"/>
</dbReference>
<dbReference type="SMART" id="SM00388">
    <property type="entry name" value="HisKA"/>
    <property type="match status" value="1"/>
</dbReference>
<keyword evidence="19" id="KW-0843">Virulence</keyword>
<evidence type="ECO:0000256" key="14">
    <source>
        <dbReference type="ARBA" id="ARBA00022842"/>
    </source>
</evidence>
<evidence type="ECO:0000313" key="27">
    <source>
        <dbReference type="EMBL" id="WUP71698.1"/>
    </source>
</evidence>
<comment type="catalytic activity">
    <reaction evidence="1">
        <text>ATP + protein L-histidine = ADP + protein N-phospho-L-histidine.</text>
        <dbReference type="EC" id="2.7.13.3"/>
    </reaction>
</comment>
<dbReference type="InterPro" id="IPR050980">
    <property type="entry name" value="2C_sensor_his_kinase"/>
</dbReference>
<feature type="region of interest" description="Disordered" evidence="23">
    <location>
        <begin position="372"/>
        <end position="391"/>
    </location>
</feature>
<comment type="subcellular location">
    <subcellularLocation>
        <location evidence="4">Cell membrane</location>
        <topology evidence="4">Multi-pass membrane protein</topology>
    </subcellularLocation>
</comment>
<feature type="transmembrane region" description="Helical" evidence="24">
    <location>
        <begin position="41"/>
        <end position="58"/>
    </location>
</feature>
<keyword evidence="6" id="KW-1003">Cell membrane</keyword>
<keyword evidence="20" id="KW-0464">Manganese</keyword>
<evidence type="ECO:0000256" key="24">
    <source>
        <dbReference type="SAM" id="Phobius"/>
    </source>
</evidence>
<keyword evidence="15" id="KW-0904">Protein phosphatase</keyword>
<feature type="compositionally biased region" description="Basic and acidic residues" evidence="23">
    <location>
        <begin position="482"/>
        <end position="492"/>
    </location>
</feature>
<evidence type="ECO:0000256" key="4">
    <source>
        <dbReference type="ARBA" id="ARBA00004651"/>
    </source>
</evidence>
<keyword evidence="12" id="KW-0378">Hydrolase</keyword>
<feature type="compositionally biased region" description="Pro residues" evidence="23">
    <location>
        <begin position="767"/>
        <end position="785"/>
    </location>
</feature>
<dbReference type="SMART" id="SM00304">
    <property type="entry name" value="HAMP"/>
    <property type="match status" value="1"/>
</dbReference>
<dbReference type="Pfam" id="PF02518">
    <property type="entry name" value="HATPase_c"/>
    <property type="match status" value="1"/>
</dbReference>